<dbReference type="RefSeq" id="WP_189583633.1">
    <property type="nucleotide sequence ID" value="NZ_BMYF01000017.1"/>
</dbReference>
<evidence type="ECO:0000313" key="1">
    <source>
        <dbReference type="EMBL" id="GHB44655.1"/>
    </source>
</evidence>
<reference evidence="1" key="1">
    <citation type="journal article" date="2014" name="Int. J. Syst. Evol. Microbiol.">
        <title>Complete genome sequence of Corynebacterium casei LMG S-19264T (=DSM 44701T), isolated from a smear-ripened cheese.</title>
        <authorList>
            <consortium name="US DOE Joint Genome Institute (JGI-PGF)"/>
            <person name="Walter F."/>
            <person name="Albersmeier A."/>
            <person name="Kalinowski J."/>
            <person name="Ruckert C."/>
        </authorList>
    </citation>
    <scope>NUCLEOTIDE SEQUENCE</scope>
    <source>
        <strain evidence="1">KCTC 23224</strain>
    </source>
</reference>
<dbReference type="AlphaFoldDB" id="A0A8J3G6J0"/>
<organism evidence="1 2">
    <name type="scientific">Mongoliitalea lutea</name>
    <dbReference type="NCBI Taxonomy" id="849756"/>
    <lineage>
        <taxon>Bacteria</taxon>
        <taxon>Pseudomonadati</taxon>
        <taxon>Bacteroidota</taxon>
        <taxon>Cytophagia</taxon>
        <taxon>Cytophagales</taxon>
        <taxon>Cyclobacteriaceae</taxon>
        <taxon>Mongoliitalea</taxon>
    </lineage>
</organism>
<dbReference type="EMBL" id="BMYF01000017">
    <property type="protein sequence ID" value="GHB44655.1"/>
    <property type="molecule type" value="Genomic_DNA"/>
</dbReference>
<evidence type="ECO:0008006" key="3">
    <source>
        <dbReference type="Google" id="ProtNLM"/>
    </source>
</evidence>
<evidence type="ECO:0000313" key="2">
    <source>
        <dbReference type="Proteomes" id="UP000642809"/>
    </source>
</evidence>
<dbReference type="Proteomes" id="UP000642809">
    <property type="component" value="Unassembled WGS sequence"/>
</dbReference>
<name>A0A8J3G6J0_9BACT</name>
<reference evidence="1" key="2">
    <citation type="submission" date="2020-09" db="EMBL/GenBank/DDBJ databases">
        <authorList>
            <person name="Sun Q."/>
            <person name="Kim S."/>
        </authorList>
    </citation>
    <scope>NUCLEOTIDE SEQUENCE</scope>
    <source>
        <strain evidence="1">KCTC 23224</strain>
    </source>
</reference>
<comment type="caution">
    <text evidence="1">The sequence shown here is derived from an EMBL/GenBank/DDBJ whole genome shotgun (WGS) entry which is preliminary data.</text>
</comment>
<accession>A0A8J3G6J0</accession>
<protein>
    <recommendedName>
        <fullName evidence="3">Phage protein</fullName>
    </recommendedName>
</protein>
<keyword evidence="2" id="KW-1185">Reference proteome</keyword>
<gene>
    <name evidence="1" type="ORF">GCM10008106_27170</name>
</gene>
<sequence>MISEKELKELKARLPYGYFKKTIEKSGMSERSVAYFFSGQSYNLDIHAAAIQVADEYEELKAVKLKRKNAVSHG</sequence>
<proteinExistence type="predicted"/>